<dbReference type="Pfam" id="PF13751">
    <property type="entry name" value="DDE_Tnp_1_6"/>
    <property type="match status" value="1"/>
</dbReference>
<dbReference type="AlphaFoldDB" id="A0A226C1A5"/>
<comment type="caution">
    <text evidence="2">The sequence shown here is derived from an EMBL/GenBank/DDBJ whole genome shotgun (WGS) entry which is preliminary data.</text>
</comment>
<sequence length="132" mass="15527">MERKEQRKNYRRYVCKDYMDCGNKSECTSAKAGRIIARFEDEEFIDKVHENTIKKKDLYKLRGSIVEHPFGTIKKSFGYTYFLTRGLNSVNAEAGFISLAYNLKRLINIMGVRDLVRLFNQVLPSKIAFFYF</sequence>
<dbReference type="PANTHER" id="PTHR33408">
    <property type="entry name" value="TRANSPOSASE"/>
    <property type="match status" value="1"/>
</dbReference>
<gene>
    <name evidence="2" type="ORF">CDO51_01210</name>
</gene>
<keyword evidence="3" id="KW-1185">Reference proteome</keyword>
<dbReference type="RefSeq" id="WP_089022466.1">
    <property type="nucleotide sequence ID" value="NZ_NIQC01000001.1"/>
</dbReference>
<protein>
    <recommendedName>
        <fullName evidence="1">Transposase DDE domain-containing protein</fullName>
    </recommendedName>
</protein>
<dbReference type="Proteomes" id="UP000214588">
    <property type="component" value="Unassembled WGS sequence"/>
</dbReference>
<evidence type="ECO:0000259" key="1">
    <source>
        <dbReference type="Pfam" id="PF13751"/>
    </source>
</evidence>
<organism evidence="2 3">
    <name type="scientific">Natranaerobius trueperi</name>
    <dbReference type="NCBI Taxonomy" id="759412"/>
    <lineage>
        <taxon>Bacteria</taxon>
        <taxon>Bacillati</taxon>
        <taxon>Bacillota</taxon>
        <taxon>Clostridia</taxon>
        <taxon>Natranaerobiales</taxon>
        <taxon>Natranaerobiaceae</taxon>
        <taxon>Natranaerobius</taxon>
    </lineage>
</organism>
<accession>A0A226C1A5</accession>
<dbReference type="EMBL" id="NIQC01000001">
    <property type="protein sequence ID" value="OWZ85043.1"/>
    <property type="molecule type" value="Genomic_DNA"/>
</dbReference>
<feature type="domain" description="Transposase DDE" evidence="1">
    <location>
        <begin position="4"/>
        <end position="107"/>
    </location>
</feature>
<dbReference type="InterPro" id="IPR025668">
    <property type="entry name" value="Tnp_DDE_dom"/>
</dbReference>
<evidence type="ECO:0000313" key="2">
    <source>
        <dbReference type="EMBL" id="OWZ85043.1"/>
    </source>
</evidence>
<evidence type="ECO:0000313" key="3">
    <source>
        <dbReference type="Proteomes" id="UP000214588"/>
    </source>
</evidence>
<proteinExistence type="predicted"/>
<name>A0A226C1A5_9FIRM</name>
<reference evidence="2 3" key="1">
    <citation type="submission" date="2017-06" db="EMBL/GenBank/DDBJ databases">
        <title>Draft Genome Sequence of Natranaerobius trueperi halophilic, alkalithermophilic bacteria from soda lakes.</title>
        <authorList>
            <person name="Zhao B."/>
        </authorList>
    </citation>
    <scope>NUCLEOTIDE SEQUENCE [LARGE SCALE GENOMIC DNA]</scope>
    <source>
        <strain evidence="2 3">DSM 18760</strain>
    </source>
</reference>